<name>A0A9W4RTD7_9PEZI</name>
<dbReference type="EMBL" id="CAMGZC010000394">
    <property type="protein sequence ID" value="CAI0647075.1"/>
    <property type="molecule type" value="Genomic_DNA"/>
</dbReference>
<protein>
    <submittedName>
        <fullName evidence="2">Uncharacterized protein</fullName>
    </submittedName>
</protein>
<dbReference type="Proteomes" id="UP001152533">
    <property type="component" value="Unassembled WGS sequence"/>
</dbReference>
<evidence type="ECO:0000313" key="2">
    <source>
        <dbReference type="EMBL" id="CAI0647075.1"/>
    </source>
</evidence>
<reference evidence="2" key="1">
    <citation type="submission" date="2022-08" db="EMBL/GenBank/DDBJ databases">
        <authorList>
            <person name="Giroux E."/>
            <person name="Giroux E."/>
        </authorList>
    </citation>
    <scope>NUCLEOTIDE SEQUENCE</scope>
    <source>
        <strain evidence="2">H1091258</strain>
    </source>
</reference>
<dbReference type="AlphaFoldDB" id="A0A9W4RTD7"/>
<evidence type="ECO:0000313" key="3">
    <source>
        <dbReference type="Proteomes" id="UP001152533"/>
    </source>
</evidence>
<feature type="region of interest" description="Disordered" evidence="1">
    <location>
        <begin position="1"/>
        <end position="22"/>
    </location>
</feature>
<evidence type="ECO:0000256" key="1">
    <source>
        <dbReference type="SAM" id="MobiDB-lite"/>
    </source>
</evidence>
<comment type="caution">
    <text evidence="2">The sequence shown here is derived from an EMBL/GenBank/DDBJ whole genome shotgun (WGS) entry which is preliminary data.</text>
</comment>
<proteinExistence type="predicted"/>
<gene>
    <name evidence="2" type="ORF">CGXH109_LOCUS61757</name>
</gene>
<accession>A0A9W4RTD7</accession>
<organism evidence="2 3">
    <name type="scientific">Colletotrichum noveboracense</name>
    <dbReference type="NCBI Taxonomy" id="2664923"/>
    <lineage>
        <taxon>Eukaryota</taxon>
        <taxon>Fungi</taxon>
        <taxon>Dikarya</taxon>
        <taxon>Ascomycota</taxon>
        <taxon>Pezizomycotina</taxon>
        <taxon>Sordariomycetes</taxon>
        <taxon>Hypocreomycetidae</taxon>
        <taxon>Glomerellales</taxon>
        <taxon>Glomerellaceae</taxon>
        <taxon>Colletotrichum</taxon>
        <taxon>Colletotrichum gloeosporioides species complex</taxon>
    </lineage>
</organism>
<sequence length="74" mass="7974">MPSYSNASAAITGSASGRSKTTAVTLEEYLASPPTVTENIARGKTTKDRKKVVQRGLEKWQKDWDTMGAAQDGK</sequence>
<keyword evidence="3" id="KW-1185">Reference proteome</keyword>